<reference evidence="3" key="1">
    <citation type="journal article" date="2008" name="J. Bacteriol.">
        <title>Genome sequence of Thermofilum pendens reveals an exceptional loss of biosynthetic pathways without genome reduction.</title>
        <authorList>
            <person name="Anderson I."/>
            <person name="Rodriguez J."/>
            <person name="Susanti D."/>
            <person name="Porat I."/>
            <person name="Reich C."/>
            <person name="Ulrich L.E."/>
            <person name="Elkins J.G."/>
            <person name="Mavromatis K."/>
            <person name="Lykidis A."/>
            <person name="Kim E."/>
            <person name="Thompson L.S."/>
            <person name="Nolan M."/>
            <person name="Land M."/>
            <person name="Copeland A."/>
            <person name="Lapidus A."/>
            <person name="Lucas S."/>
            <person name="Detter C."/>
            <person name="Zhulin I.B."/>
            <person name="Olsen G.J."/>
            <person name="Whitman W."/>
            <person name="Mukhopadhyay B."/>
            <person name="Bristow J."/>
            <person name="Kyrpides N."/>
        </authorList>
    </citation>
    <scope>NUCLEOTIDE SEQUENCE [LARGE SCALE GENOMIC DNA]</scope>
    <source>
        <strain evidence="3">DSM 2475 / Hrk 5</strain>
    </source>
</reference>
<dbReference type="Proteomes" id="UP000000641">
    <property type="component" value="Chromosome"/>
</dbReference>
<keyword evidence="3" id="KW-1185">Reference proteome</keyword>
<dbReference type="eggNOG" id="arCOG04332">
    <property type="taxonomic scope" value="Archaea"/>
</dbReference>
<dbReference type="GO" id="GO:0002161">
    <property type="term" value="F:aminoacyl-tRNA deacylase activity"/>
    <property type="evidence" value="ECO:0007669"/>
    <property type="project" value="InterPro"/>
</dbReference>
<dbReference type="EMBL" id="CP000505">
    <property type="protein sequence ID" value="ABL78635.1"/>
    <property type="molecule type" value="Genomic_DNA"/>
</dbReference>
<dbReference type="PANTHER" id="PTHR30411:SF1">
    <property type="entry name" value="CYTOPLASMIC PROTEIN"/>
    <property type="match status" value="1"/>
</dbReference>
<dbReference type="EnsemblBacteria" id="ABL78635">
    <property type="protein sequence ID" value="ABL78635"/>
    <property type="gene ID" value="Tpen_1237"/>
</dbReference>
<evidence type="ECO:0000259" key="1">
    <source>
        <dbReference type="Pfam" id="PF04073"/>
    </source>
</evidence>
<name>A1RZK5_THEPD</name>
<accession>A1RZK5</accession>
<dbReference type="InterPro" id="IPR007214">
    <property type="entry name" value="YbaK/aa-tRNA-synth-assoc-dom"/>
</dbReference>
<protein>
    <submittedName>
        <fullName evidence="2">YbaK/prolyl-tRNA synthetase associated region</fullName>
    </submittedName>
</protein>
<dbReference type="Gene3D" id="3.90.960.10">
    <property type="entry name" value="YbaK/aminoacyl-tRNA synthetase-associated domain"/>
    <property type="match status" value="1"/>
</dbReference>
<proteinExistence type="predicted"/>
<dbReference type="Pfam" id="PF04073">
    <property type="entry name" value="tRNA_edit"/>
    <property type="match status" value="1"/>
</dbReference>
<sequence length="160" mass="17401">MTAVLGAKDLESFLSSAGLRFEIVEVSRAATSLEASESLGVGLDRIAKTVVFKSDGGETVLVVVRADLKVDQSRLARLLGYRRLRLARREEVVEETGYEPGGVPPVGHRKRLKVYVDSRLLDAGEVYAGGGDERHLVRLDLRELVEKGFAAAVEVPVKQA</sequence>
<gene>
    <name evidence="2" type="ordered locus">Tpen_1237</name>
</gene>
<feature type="domain" description="YbaK/aminoacyl-tRNA synthetase-associated" evidence="1">
    <location>
        <begin position="29"/>
        <end position="145"/>
    </location>
</feature>
<organism evidence="2 3">
    <name type="scientific">Thermofilum pendens (strain DSM 2475 / Hrk 5)</name>
    <dbReference type="NCBI Taxonomy" id="368408"/>
    <lineage>
        <taxon>Archaea</taxon>
        <taxon>Thermoproteota</taxon>
        <taxon>Thermoprotei</taxon>
        <taxon>Thermofilales</taxon>
        <taxon>Thermofilaceae</taxon>
        <taxon>Thermofilum</taxon>
    </lineage>
</organism>
<dbReference type="KEGG" id="tpe:Tpen_1237"/>
<dbReference type="InterPro" id="IPR036754">
    <property type="entry name" value="YbaK/aa-tRNA-synt-asso_dom_sf"/>
</dbReference>
<dbReference type="PANTHER" id="PTHR30411">
    <property type="entry name" value="CYTOPLASMIC PROTEIN"/>
    <property type="match status" value="1"/>
</dbReference>
<evidence type="ECO:0000313" key="3">
    <source>
        <dbReference type="Proteomes" id="UP000000641"/>
    </source>
</evidence>
<dbReference type="HOGENOM" id="CLU_094875_0_2_2"/>
<evidence type="ECO:0000313" key="2">
    <source>
        <dbReference type="EMBL" id="ABL78635.1"/>
    </source>
</evidence>
<dbReference type="CDD" id="cd04333">
    <property type="entry name" value="ProX_deacylase"/>
    <property type="match status" value="1"/>
</dbReference>
<dbReference type="SUPFAM" id="SSF55826">
    <property type="entry name" value="YbaK/ProRS associated domain"/>
    <property type="match status" value="1"/>
</dbReference>
<dbReference type="AlphaFoldDB" id="A1RZK5"/>
<dbReference type="STRING" id="368408.Tpen_1237"/>